<sequence>MVAKARTPGSPPSSPAGGSTSVRTSTHRPLAAPPGPATGGPRSNRREPIAGDPLEWLMPTGLDSGKRA</sequence>
<gene>
    <name evidence="2" type="ORF">BN13_680046</name>
</gene>
<name>A0A077MCQ0_9MICO</name>
<reference evidence="2 3" key="1">
    <citation type="journal article" date="2013" name="ISME J.">
        <title>A metabolic model for members of the genus Tetrasphaera involved in enhanced biological phosphorus removal.</title>
        <authorList>
            <person name="Kristiansen R."/>
            <person name="Nguyen H.T.T."/>
            <person name="Saunders A.M."/>
            <person name="Nielsen J.L."/>
            <person name="Wimmer R."/>
            <person name="Le V.Q."/>
            <person name="McIlroy S.J."/>
            <person name="Petrovski S."/>
            <person name="Seviour R.J."/>
            <person name="Calteau A."/>
            <person name="Nielsen K.L."/>
            <person name="Nielsen P.H."/>
        </authorList>
    </citation>
    <scope>NUCLEOTIDE SEQUENCE [LARGE SCALE GENOMIC DNA]</scope>
    <source>
        <strain evidence="2 3">Ben 74</strain>
    </source>
</reference>
<evidence type="ECO:0000313" key="2">
    <source>
        <dbReference type="EMBL" id="CCI54364.1"/>
    </source>
</evidence>
<comment type="caution">
    <text evidence="2">The sequence shown here is derived from an EMBL/GenBank/DDBJ whole genome shotgun (WGS) entry which is preliminary data.</text>
</comment>
<dbReference type="Proteomes" id="UP000035720">
    <property type="component" value="Unassembled WGS sequence"/>
</dbReference>
<evidence type="ECO:0000256" key="1">
    <source>
        <dbReference type="SAM" id="MobiDB-lite"/>
    </source>
</evidence>
<accession>A0A077MCQ0</accession>
<protein>
    <submittedName>
        <fullName evidence="2">Uncharacterized protein</fullName>
    </submittedName>
</protein>
<feature type="region of interest" description="Disordered" evidence="1">
    <location>
        <begin position="1"/>
        <end position="68"/>
    </location>
</feature>
<evidence type="ECO:0000313" key="3">
    <source>
        <dbReference type="Proteomes" id="UP000035720"/>
    </source>
</evidence>
<organism evidence="2 3">
    <name type="scientific">Nostocoides jenkinsii Ben 74</name>
    <dbReference type="NCBI Taxonomy" id="1193518"/>
    <lineage>
        <taxon>Bacteria</taxon>
        <taxon>Bacillati</taxon>
        <taxon>Actinomycetota</taxon>
        <taxon>Actinomycetes</taxon>
        <taxon>Micrococcales</taxon>
        <taxon>Intrasporangiaceae</taxon>
        <taxon>Nostocoides</taxon>
    </lineage>
</organism>
<dbReference type="EMBL" id="CAJC01000181">
    <property type="protein sequence ID" value="CCI54364.1"/>
    <property type="molecule type" value="Genomic_DNA"/>
</dbReference>
<dbReference type="AlphaFoldDB" id="A0A077MCQ0"/>
<keyword evidence="3" id="KW-1185">Reference proteome</keyword>
<dbReference type="STRING" id="1193518.BN13_680046"/>
<proteinExistence type="predicted"/>